<dbReference type="FunFam" id="1.10.10.10:FF:000038">
    <property type="entry name" value="Glycine cleavage system transcriptional activator"/>
    <property type="match status" value="1"/>
</dbReference>
<dbReference type="NCBIfam" id="NF008352">
    <property type="entry name" value="PRK11139.1"/>
    <property type="match status" value="1"/>
</dbReference>
<feature type="domain" description="HTH lysR-type" evidence="5">
    <location>
        <begin position="6"/>
        <end position="63"/>
    </location>
</feature>
<dbReference type="GO" id="GO:0003700">
    <property type="term" value="F:DNA-binding transcription factor activity"/>
    <property type="evidence" value="ECO:0007669"/>
    <property type="project" value="InterPro"/>
</dbReference>
<dbReference type="OrthoDB" id="9793571at2"/>
<evidence type="ECO:0000256" key="4">
    <source>
        <dbReference type="ARBA" id="ARBA00023163"/>
    </source>
</evidence>
<dbReference type="GO" id="GO:0006351">
    <property type="term" value="P:DNA-templated transcription"/>
    <property type="evidence" value="ECO:0007669"/>
    <property type="project" value="TreeGrafter"/>
</dbReference>
<dbReference type="PANTHER" id="PTHR30537">
    <property type="entry name" value="HTH-TYPE TRANSCRIPTIONAL REGULATOR"/>
    <property type="match status" value="1"/>
</dbReference>
<keyword evidence="7" id="KW-1185">Reference proteome</keyword>
<evidence type="ECO:0000256" key="2">
    <source>
        <dbReference type="ARBA" id="ARBA00023015"/>
    </source>
</evidence>
<dbReference type="InterPro" id="IPR005119">
    <property type="entry name" value="LysR_subst-bd"/>
</dbReference>
<organism evidence="6 7">
    <name type="scientific">Salinarimonas soli</name>
    <dbReference type="NCBI Taxonomy" id="1638099"/>
    <lineage>
        <taxon>Bacteria</taxon>
        <taxon>Pseudomonadati</taxon>
        <taxon>Pseudomonadota</taxon>
        <taxon>Alphaproteobacteria</taxon>
        <taxon>Hyphomicrobiales</taxon>
        <taxon>Salinarimonadaceae</taxon>
        <taxon>Salinarimonas</taxon>
    </lineage>
</organism>
<dbReference type="InterPro" id="IPR058163">
    <property type="entry name" value="LysR-type_TF_proteobact-type"/>
</dbReference>
<dbReference type="SUPFAM" id="SSF46785">
    <property type="entry name" value="Winged helix' DNA-binding domain"/>
    <property type="match status" value="1"/>
</dbReference>
<proteinExistence type="inferred from homology"/>
<dbReference type="RefSeq" id="WP_149815870.1">
    <property type="nucleotide sequence ID" value="NZ_VUOA01000009.1"/>
</dbReference>
<dbReference type="PROSITE" id="PS50931">
    <property type="entry name" value="HTH_LYSR"/>
    <property type="match status" value="1"/>
</dbReference>
<dbReference type="Pfam" id="PF03466">
    <property type="entry name" value="LysR_substrate"/>
    <property type="match status" value="1"/>
</dbReference>
<dbReference type="PRINTS" id="PR00039">
    <property type="entry name" value="HTHLYSR"/>
</dbReference>
<keyword evidence="4" id="KW-0804">Transcription</keyword>
<keyword evidence="3" id="KW-0238">DNA-binding</keyword>
<dbReference type="Pfam" id="PF00126">
    <property type="entry name" value="HTH_1"/>
    <property type="match status" value="1"/>
</dbReference>
<dbReference type="AlphaFoldDB" id="A0A5B2VSM4"/>
<dbReference type="InterPro" id="IPR036388">
    <property type="entry name" value="WH-like_DNA-bd_sf"/>
</dbReference>
<evidence type="ECO:0000256" key="1">
    <source>
        <dbReference type="ARBA" id="ARBA00009437"/>
    </source>
</evidence>
<dbReference type="EMBL" id="VUOA01000009">
    <property type="protein sequence ID" value="KAA2241089.1"/>
    <property type="molecule type" value="Genomic_DNA"/>
</dbReference>
<evidence type="ECO:0000313" key="7">
    <source>
        <dbReference type="Proteomes" id="UP000323142"/>
    </source>
</evidence>
<keyword evidence="2" id="KW-0805">Transcription regulation</keyword>
<evidence type="ECO:0000313" key="6">
    <source>
        <dbReference type="EMBL" id="KAA2241089.1"/>
    </source>
</evidence>
<accession>A0A5B2VSM4</accession>
<dbReference type="Gene3D" id="3.40.190.10">
    <property type="entry name" value="Periplasmic binding protein-like II"/>
    <property type="match status" value="2"/>
</dbReference>
<dbReference type="InterPro" id="IPR000847">
    <property type="entry name" value="LysR_HTH_N"/>
</dbReference>
<comment type="similarity">
    <text evidence="1">Belongs to the LysR transcriptional regulatory family.</text>
</comment>
<protein>
    <submittedName>
        <fullName evidence="6">Transcriptional regulator GcvA</fullName>
    </submittedName>
</protein>
<reference evidence="6 7" key="1">
    <citation type="submission" date="2019-09" db="EMBL/GenBank/DDBJ databases">
        <title>Salinarimonas rosea gen. nov., sp. nov., a new member of the a-2 subgroup of the Proteobacteria.</title>
        <authorList>
            <person name="Liu J."/>
        </authorList>
    </citation>
    <scope>NUCLEOTIDE SEQUENCE [LARGE SCALE GENOMIC DNA]</scope>
    <source>
        <strain evidence="6 7">BN140002</strain>
    </source>
</reference>
<evidence type="ECO:0000259" key="5">
    <source>
        <dbReference type="PROSITE" id="PS50931"/>
    </source>
</evidence>
<comment type="caution">
    <text evidence="6">The sequence shown here is derived from an EMBL/GenBank/DDBJ whole genome shotgun (WGS) entry which is preliminary data.</text>
</comment>
<dbReference type="Proteomes" id="UP000323142">
    <property type="component" value="Unassembled WGS sequence"/>
</dbReference>
<gene>
    <name evidence="6" type="primary">gcvA</name>
    <name evidence="6" type="ORF">F0L46_04635</name>
</gene>
<dbReference type="PANTHER" id="PTHR30537:SF74">
    <property type="entry name" value="HTH-TYPE TRANSCRIPTIONAL REGULATOR TRPI"/>
    <property type="match status" value="1"/>
</dbReference>
<evidence type="ECO:0000256" key="3">
    <source>
        <dbReference type="ARBA" id="ARBA00023125"/>
    </source>
</evidence>
<reference evidence="6 7" key="2">
    <citation type="submission" date="2019-09" db="EMBL/GenBank/DDBJ databases">
        <authorList>
            <person name="Jin C."/>
        </authorList>
    </citation>
    <scope>NUCLEOTIDE SEQUENCE [LARGE SCALE GENOMIC DNA]</scope>
    <source>
        <strain evidence="6 7">BN140002</strain>
    </source>
</reference>
<dbReference type="Gene3D" id="1.10.10.10">
    <property type="entry name" value="Winged helix-like DNA-binding domain superfamily/Winged helix DNA-binding domain"/>
    <property type="match status" value="1"/>
</dbReference>
<name>A0A5B2VSM4_9HYPH</name>
<dbReference type="CDD" id="cd08432">
    <property type="entry name" value="PBP2_GcdR_TrpI_HvrB_AmpR_like"/>
    <property type="match status" value="1"/>
</dbReference>
<dbReference type="SUPFAM" id="SSF53850">
    <property type="entry name" value="Periplasmic binding protein-like II"/>
    <property type="match status" value="1"/>
</dbReference>
<dbReference type="InterPro" id="IPR036390">
    <property type="entry name" value="WH_DNA-bd_sf"/>
</dbReference>
<dbReference type="GO" id="GO:0043565">
    <property type="term" value="F:sequence-specific DNA binding"/>
    <property type="evidence" value="ECO:0007669"/>
    <property type="project" value="TreeGrafter"/>
</dbReference>
<sequence length="301" mass="33287">MTRRLPPLTAVRAFEAAARHGNFTRAAAELGMTQAAVSYQIKMLEDRLGQALFVRRPREVSLTATGRRIAPQVREAFDALDAAFADVRRVDDSVLSITAIPTLAATWLVARLWRFQVAHPQIAVRLDPSRQMVELDDGAYDVALRSGHAGDWPGLACHELLPVHFTPMCSPCFLERHGPFREPSDLRRVPLMTHSDPWWPIWFDAAGVTGVDLSTKPDLAFGGQNLDAAAAIDGQGAALLTPALFRRDLERGRLIQLFDVVAGTGRSYWLVYPAARARVPKIRQFRDWLLAEMAEDGVSAG</sequence>